<organism evidence="3 4">
    <name type="scientific">Paracidovorax anthurii</name>
    <dbReference type="NCBI Taxonomy" id="78229"/>
    <lineage>
        <taxon>Bacteria</taxon>
        <taxon>Pseudomonadati</taxon>
        <taxon>Pseudomonadota</taxon>
        <taxon>Betaproteobacteria</taxon>
        <taxon>Burkholderiales</taxon>
        <taxon>Comamonadaceae</taxon>
        <taxon>Paracidovorax</taxon>
    </lineage>
</organism>
<proteinExistence type="predicted"/>
<protein>
    <submittedName>
        <fullName evidence="3">Hemerythrin HHE cation binding domain-containing protein</fullName>
    </submittedName>
</protein>
<dbReference type="OrthoDB" id="8898809at2"/>
<sequence length="194" mass="20532">MIRTAVPLPPRAAPGRSAAVPGLRSPSAGFDQPFEMLHACHERVQRTLALLQRLQEHLRARGCDAAARDAARDVLRYFDIAAPLHHEDEELHVFPPLLAHGDAGVVALVRALQADHAAMAGGWAAARGPLAAIAAGEADGLSERDGAALAAFAGLYATHIRREEEAVYPQARALLPEGALGPMGQEMARRRGAG</sequence>
<dbReference type="Gene3D" id="1.20.120.520">
    <property type="entry name" value="nmb1532 protein domain like"/>
    <property type="match status" value="1"/>
</dbReference>
<feature type="region of interest" description="Disordered" evidence="1">
    <location>
        <begin position="1"/>
        <end position="24"/>
    </location>
</feature>
<evidence type="ECO:0000256" key="1">
    <source>
        <dbReference type="SAM" id="MobiDB-lite"/>
    </source>
</evidence>
<gene>
    <name evidence="3" type="ORF">AX018_101518</name>
</gene>
<reference evidence="3 4" key="1">
    <citation type="submission" date="2018-06" db="EMBL/GenBank/DDBJ databases">
        <title>Genomic Encyclopedia of Archaeal and Bacterial Type Strains, Phase II (KMG-II): from individual species to whole genera.</title>
        <authorList>
            <person name="Goeker M."/>
        </authorList>
    </citation>
    <scope>NUCLEOTIDE SEQUENCE [LARGE SCALE GENOMIC DNA]</scope>
    <source>
        <strain evidence="3 4">CFPB 3232</strain>
    </source>
</reference>
<dbReference type="EMBL" id="QLTA01000015">
    <property type="protein sequence ID" value="RAR83173.1"/>
    <property type="molecule type" value="Genomic_DNA"/>
</dbReference>
<name>A0A328ZCS9_9BURK</name>
<comment type="caution">
    <text evidence="3">The sequence shown here is derived from an EMBL/GenBank/DDBJ whole genome shotgun (WGS) entry which is preliminary data.</text>
</comment>
<evidence type="ECO:0000313" key="3">
    <source>
        <dbReference type="EMBL" id="RAR83173.1"/>
    </source>
</evidence>
<feature type="domain" description="Hemerythrin-like" evidence="2">
    <location>
        <begin position="33"/>
        <end position="171"/>
    </location>
</feature>
<dbReference type="Proteomes" id="UP000248856">
    <property type="component" value="Unassembled WGS sequence"/>
</dbReference>
<dbReference type="RefSeq" id="WP_111877055.1">
    <property type="nucleotide sequence ID" value="NZ_QLTA01000015.1"/>
</dbReference>
<evidence type="ECO:0000259" key="2">
    <source>
        <dbReference type="Pfam" id="PF01814"/>
    </source>
</evidence>
<evidence type="ECO:0000313" key="4">
    <source>
        <dbReference type="Proteomes" id="UP000248856"/>
    </source>
</evidence>
<dbReference type="InterPro" id="IPR012312">
    <property type="entry name" value="Hemerythrin-like"/>
</dbReference>
<dbReference type="AlphaFoldDB" id="A0A328ZCS9"/>
<dbReference type="Pfam" id="PF01814">
    <property type="entry name" value="Hemerythrin"/>
    <property type="match status" value="1"/>
</dbReference>
<keyword evidence="4" id="KW-1185">Reference proteome</keyword>
<accession>A0A328ZCS9</accession>